<reference evidence="2" key="1">
    <citation type="journal article" date="2013" name="Mol. Plant Microbe Interact.">
        <title>Global aspects of pacC regulation of pathogenicity genes in Colletotrichum gloeosporioides as revealed by transcriptome analysis.</title>
        <authorList>
            <person name="Alkan N."/>
            <person name="Meng X."/>
            <person name="Friedlander G."/>
            <person name="Reuveni E."/>
            <person name="Sukno S."/>
            <person name="Sherman A."/>
            <person name="Thon M."/>
            <person name="Fluhr R."/>
            <person name="Prusky D."/>
        </authorList>
    </citation>
    <scope>NUCLEOTIDE SEQUENCE [LARGE SCALE GENOMIC DNA]</scope>
    <source>
        <strain evidence="2">Cg-14</strain>
    </source>
</reference>
<proteinExistence type="predicted"/>
<dbReference type="HOGENOM" id="CLU_3438362_0_0_1"/>
<evidence type="ECO:0000313" key="1">
    <source>
        <dbReference type="EMBL" id="EQB46586.1"/>
    </source>
</evidence>
<gene>
    <name evidence="1" type="ORF">CGLO_14352</name>
</gene>
<accession>T0L4V6</accession>
<comment type="caution">
    <text evidence="1">The sequence shown here is derived from an EMBL/GenBank/DDBJ whole genome shotgun (WGS) entry which is preliminary data.</text>
</comment>
<evidence type="ECO:0000313" key="2">
    <source>
        <dbReference type="Proteomes" id="UP000015530"/>
    </source>
</evidence>
<sequence>MTCIFITPIV</sequence>
<name>T0L4V6_COLGC</name>
<dbReference type="EMBL" id="AMYD01003332">
    <property type="protein sequence ID" value="EQB46586.1"/>
    <property type="molecule type" value="Genomic_DNA"/>
</dbReference>
<dbReference type="Proteomes" id="UP000015530">
    <property type="component" value="Unassembled WGS sequence"/>
</dbReference>
<organism evidence="1 2">
    <name type="scientific">Colletotrichum gloeosporioides (strain Cg-14)</name>
    <name type="common">Anthracnose fungus</name>
    <name type="synonym">Glomerella cingulata</name>
    <dbReference type="NCBI Taxonomy" id="1237896"/>
    <lineage>
        <taxon>Eukaryota</taxon>
        <taxon>Fungi</taxon>
        <taxon>Dikarya</taxon>
        <taxon>Ascomycota</taxon>
        <taxon>Pezizomycotina</taxon>
        <taxon>Sordariomycetes</taxon>
        <taxon>Hypocreomycetidae</taxon>
        <taxon>Glomerellales</taxon>
        <taxon>Glomerellaceae</taxon>
        <taxon>Colletotrichum</taxon>
        <taxon>Colletotrichum gloeosporioides species complex</taxon>
    </lineage>
</organism>
<protein>
    <submittedName>
        <fullName evidence="1">Uncharacterized protein</fullName>
    </submittedName>
</protein>